<evidence type="ECO:0000313" key="1">
    <source>
        <dbReference type="EMBL" id="AEG49187.1"/>
    </source>
</evidence>
<name>F6EYI5_SPHCR</name>
<protein>
    <submittedName>
        <fullName evidence="1">Uncharacterized protein</fullName>
    </submittedName>
</protein>
<accession>F6EYI5</accession>
<dbReference type="STRING" id="690566.Sphch_1499"/>
<dbReference type="EMBL" id="CP002798">
    <property type="protein sequence ID" value="AEG49187.1"/>
    <property type="molecule type" value="Genomic_DNA"/>
</dbReference>
<proteinExistence type="predicted"/>
<dbReference type="AlphaFoldDB" id="F6EYI5"/>
<reference evidence="1 2" key="1">
    <citation type="submission" date="2011-05" db="EMBL/GenBank/DDBJ databases">
        <title>Complete sequence of chromosome 1 of Sphingobium chlorophenolicum L-1.</title>
        <authorList>
            <consortium name="US DOE Joint Genome Institute"/>
            <person name="Lucas S."/>
            <person name="Han J."/>
            <person name="Lapidus A."/>
            <person name="Cheng J.-F."/>
            <person name="Goodwin L."/>
            <person name="Pitluck S."/>
            <person name="Peters L."/>
            <person name="Daligault H."/>
            <person name="Han C."/>
            <person name="Tapia R."/>
            <person name="Land M."/>
            <person name="Hauser L."/>
            <person name="Kyrpides N."/>
            <person name="Ivanova N."/>
            <person name="Pagani I."/>
            <person name="Turner P."/>
            <person name="Copley S."/>
            <person name="Woyke T."/>
        </authorList>
    </citation>
    <scope>NUCLEOTIDE SEQUENCE [LARGE SCALE GENOMIC DNA]</scope>
    <source>
        <strain evidence="1 2">L-1</strain>
    </source>
</reference>
<dbReference type="KEGG" id="sch:Sphch_1499"/>
<dbReference type="HOGENOM" id="CLU_113731_0_0_5"/>
<dbReference type="Proteomes" id="UP000007150">
    <property type="component" value="Chromosome 1"/>
</dbReference>
<dbReference type="RefSeq" id="WP_013847447.1">
    <property type="nucleotide sequence ID" value="NC_015593.1"/>
</dbReference>
<sequence>MLAFATAIVEGERPVADRLNDFGLAPEQIQAVGMAARTWADDASPLMPINAPGTLAYIYGVMELRQQILDGVWAADRTCGIEAVVNRDLKMRIGFQNVDQACDPDFPPAPRSAKGSASESLCGPTLFEHAGIDAGPLIGVKADGIPTYYVMVGEDGSLELSHPVISNGSYKHFHERIFIVSPNRDWADEINPDTAPLDDFDIEIRFKDRA</sequence>
<evidence type="ECO:0000313" key="2">
    <source>
        <dbReference type="Proteomes" id="UP000007150"/>
    </source>
</evidence>
<organism evidence="1 2">
    <name type="scientific">Sphingobium chlorophenolicum L-1</name>
    <dbReference type="NCBI Taxonomy" id="690566"/>
    <lineage>
        <taxon>Bacteria</taxon>
        <taxon>Pseudomonadati</taxon>
        <taxon>Pseudomonadota</taxon>
        <taxon>Alphaproteobacteria</taxon>
        <taxon>Sphingomonadales</taxon>
        <taxon>Sphingomonadaceae</taxon>
        <taxon>Sphingobium</taxon>
    </lineage>
</organism>
<gene>
    <name evidence="1" type="ORF">Sphch_1499</name>
</gene>
<keyword evidence="2" id="KW-1185">Reference proteome</keyword>